<feature type="transmembrane region" description="Helical" evidence="6">
    <location>
        <begin position="20"/>
        <end position="38"/>
    </location>
</feature>
<dbReference type="NCBIfam" id="NF006088">
    <property type="entry name" value="PRK08238.1"/>
    <property type="match status" value="1"/>
</dbReference>
<evidence type="ECO:0000256" key="5">
    <source>
        <dbReference type="ARBA" id="ARBA00023136"/>
    </source>
</evidence>
<comment type="caution">
    <text evidence="7">The sequence shown here is derived from an EMBL/GenBank/DDBJ whole genome shotgun (WGS) entry which is preliminary data.</text>
</comment>
<evidence type="ECO:0000313" key="8">
    <source>
        <dbReference type="Proteomes" id="UP001239909"/>
    </source>
</evidence>
<evidence type="ECO:0000256" key="3">
    <source>
        <dbReference type="ARBA" id="ARBA00022692"/>
    </source>
</evidence>
<dbReference type="Gene3D" id="3.40.50.1000">
    <property type="entry name" value="HAD superfamily/HAD-like"/>
    <property type="match status" value="1"/>
</dbReference>
<sequence>MLAIDLDGTLIRSDMLVECFAAAMSAAPLAALGALLGGGGRAGLKARLAALAAPDVATLPYEPAVLAEAERARAAGRRVVLVSAADAGLVAAVAAHLGLFDEAHGTTPGHNLKGPRKRDFLVERFGAGGFDYIGDARADLAVWQAAHTPITAGAGAGLRRAAEALSPEARHLAPAPGAAARALPYIRAMRPHQWLKNLLLLLPAIMAHRLDGAVLGPVLMAFVAFCLAASSVYLVNDLLDLAADRAHPRKRRRPFASGAAGLAPGAALALGLGLVAWGIALFLPLAFGLCLLAYGGLTLAYSLVLKRRLMIDIVTLAGLFTLRILAGGAAAAIAISPWMIGFSGFLFLALAAVKRQAELADAARRGLEAVAGRAWRSEDLPVATMVAVAAAHAAVLVLALYIASPDVQALYRRPMMLWAACPVLLYWLVRIVLIGQRGEMHDDPLVFAIRDGTSLFCACLLASIGLAAGPV</sequence>
<gene>
    <name evidence="7" type="ORF">LNKW23_35720</name>
</gene>
<accession>A0ABQ6LMY3</accession>
<dbReference type="InterPro" id="IPR036412">
    <property type="entry name" value="HAD-like_sf"/>
</dbReference>
<evidence type="ECO:0000256" key="4">
    <source>
        <dbReference type="ARBA" id="ARBA00022989"/>
    </source>
</evidence>
<feature type="transmembrane region" description="Helical" evidence="6">
    <location>
        <begin position="415"/>
        <end position="433"/>
    </location>
</feature>
<feature type="transmembrane region" description="Helical" evidence="6">
    <location>
        <begin position="445"/>
        <end position="468"/>
    </location>
</feature>
<feature type="transmembrane region" description="Helical" evidence="6">
    <location>
        <begin position="285"/>
        <end position="304"/>
    </location>
</feature>
<dbReference type="SUPFAM" id="SSF56784">
    <property type="entry name" value="HAD-like"/>
    <property type="match status" value="1"/>
</dbReference>
<keyword evidence="3 6" id="KW-0812">Transmembrane</keyword>
<name>A0ABQ6LMY3_9RHOB</name>
<keyword evidence="8" id="KW-1185">Reference proteome</keyword>
<dbReference type="Pfam" id="PF01040">
    <property type="entry name" value="UbiA"/>
    <property type="match status" value="1"/>
</dbReference>
<dbReference type="RefSeq" id="WP_285673395.1">
    <property type="nucleotide sequence ID" value="NZ_BSYI01000034.1"/>
</dbReference>
<reference evidence="7 8" key="1">
    <citation type="submission" date="2023-04" db="EMBL/GenBank/DDBJ databases">
        <title>Marinoamorphus aggregata gen. nov., sp. Nov., isolate from tissue of brittle star Ophioplocus japonicus.</title>
        <authorList>
            <person name="Kawano K."/>
            <person name="Sawayama S."/>
            <person name="Nakagawa S."/>
        </authorList>
    </citation>
    <scope>NUCLEOTIDE SEQUENCE [LARGE SCALE GENOMIC DNA]</scope>
    <source>
        <strain evidence="7 8">NKW23</strain>
    </source>
</reference>
<dbReference type="EMBL" id="BSYI01000034">
    <property type="protein sequence ID" value="GMG84357.1"/>
    <property type="molecule type" value="Genomic_DNA"/>
</dbReference>
<organism evidence="7 8">
    <name type="scientific">Paralimibaculum aggregatum</name>
    <dbReference type="NCBI Taxonomy" id="3036245"/>
    <lineage>
        <taxon>Bacteria</taxon>
        <taxon>Pseudomonadati</taxon>
        <taxon>Pseudomonadota</taxon>
        <taxon>Alphaproteobacteria</taxon>
        <taxon>Rhodobacterales</taxon>
        <taxon>Paracoccaceae</taxon>
        <taxon>Paralimibaculum</taxon>
    </lineage>
</organism>
<evidence type="ECO:0000256" key="2">
    <source>
        <dbReference type="ARBA" id="ARBA00022475"/>
    </source>
</evidence>
<dbReference type="InterPro" id="IPR044878">
    <property type="entry name" value="UbiA_sf"/>
</dbReference>
<keyword evidence="4 6" id="KW-1133">Transmembrane helix</keyword>
<dbReference type="PANTHER" id="PTHR11048:SF5">
    <property type="entry name" value="DECAPRENYL-PHOSPHATE PHOSPHORIBOSYLTRANSFERASE"/>
    <property type="match status" value="1"/>
</dbReference>
<evidence type="ECO:0000256" key="1">
    <source>
        <dbReference type="ARBA" id="ARBA00004141"/>
    </source>
</evidence>
<proteinExistence type="predicted"/>
<dbReference type="Proteomes" id="UP001239909">
    <property type="component" value="Unassembled WGS sequence"/>
</dbReference>
<feature type="transmembrane region" description="Helical" evidence="6">
    <location>
        <begin position="216"/>
        <end position="235"/>
    </location>
</feature>
<keyword evidence="2" id="KW-1003">Cell membrane</keyword>
<evidence type="ECO:0000256" key="6">
    <source>
        <dbReference type="SAM" id="Phobius"/>
    </source>
</evidence>
<protein>
    <submittedName>
        <fullName evidence="7">UbiA family prenyltransferase</fullName>
    </submittedName>
</protein>
<dbReference type="PANTHER" id="PTHR11048">
    <property type="entry name" value="PRENYLTRANSFERASES"/>
    <property type="match status" value="1"/>
</dbReference>
<comment type="subcellular location">
    <subcellularLocation>
        <location evidence="1">Membrane</location>
        <topology evidence="1">Multi-pass membrane protein</topology>
    </subcellularLocation>
</comment>
<dbReference type="InterPro" id="IPR023214">
    <property type="entry name" value="HAD_sf"/>
</dbReference>
<feature type="transmembrane region" description="Helical" evidence="6">
    <location>
        <begin position="382"/>
        <end position="403"/>
    </location>
</feature>
<evidence type="ECO:0000313" key="7">
    <source>
        <dbReference type="EMBL" id="GMG84357.1"/>
    </source>
</evidence>
<dbReference type="Gene3D" id="1.10.357.140">
    <property type="entry name" value="UbiA prenyltransferase"/>
    <property type="match status" value="1"/>
</dbReference>
<feature type="transmembrane region" description="Helical" evidence="6">
    <location>
        <begin position="309"/>
        <end position="326"/>
    </location>
</feature>
<dbReference type="CDD" id="cd13963">
    <property type="entry name" value="PT_UbiA_2"/>
    <property type="match status" value="1"/>
</dbReference>
<dbReference type="InterPro" id="IPR039653">
    <property type="entry name" value="Prenyltransferase"/>
</dbReference>
<feature type="transmembrane region" description="Helical" evidence="6">
    <location>
        <begin position="332"/>
        <end position="353"/>
    </location>
</feature>
<feature type="transmembrane region" description="Helical" evidence="6">
    <location>
        <begin position="255"/>
        <end position="279"/>
    </location>
</feature>
<dbReference type="InterPro" id="IPR000537">
    <property type="entry name" value="UbiA_prenyltransferase"/>
</dbReference>
<keyword evidence="5 6" id="KW-0472">Membrane</keyword>